<evidence type="ECO:0000313" key="2">
    <source>
        <dbReference type="Proteomes" id="UP000799291"/>
    </source>
</evidence>
<name>A0A6G1J6M9_9PLEO</name>
<sequence>MIQFFGKAVPWKTPAEELVAWRGTSEQMREWMGGGGDWCGWLSHRIGNYDGYEIGPPVSQLKFVTREPLASEIRSASSEASATFSSSQSVRSIVIIDPSSSDRRSLNTFTLSGHITSDGEIWFTRTYTEPFSSSMGREVKVSYFRGLVTPFGIAGAWSILQHEQKKKTIDYTSTGSSGFGGRTGVVNDVIHRYREAGLNLYASALEPDVTLVRKFFRGCDNARHVSSLDAGVKQKVAYSTRGE</sequence>
<proteinExistence type="predicted"/>
<gene>
    <name evidence="1" type="ORF">K458DRAFT_208980</name>
</gene>
<organism evidence="1 2">
    <name type="scientific">Lentithecium fluviatile CBS 122367</name>
    <dbReference type="NCBI Taxonomy" id="1168545"/>
    <lineage>
        <taxon>Eukaryota</taxon>
        <taxon>Fungi</taxon>
        <taxon>Dikarya</taxon>
        <taxon>Ascomycota</taxon>
        <taxon>Pezizomycotina</taxon>
        <taxon>Dothideomycetes</taxon>
        <taxon>Pleosporomycetidae</taxon>
        <taxon>Pleosporales</taxon>
        <taxon>Massarineae</taxon>
        <taxon>Lentitheciaceae</taxon>
        <taxon>Lentithecium</taxon>
    </lineage>
</organism>
<reference evidence="1" key="1">
    <citation type="journal article" date="2020" name="Stud. Mycol.">
        <title>101 Dothideomycetes genomes: a test case for predicting lifestyles and emergence of pathogens.</title>
        <authorList>
            <person name="Haridas S."/>
            <person name="Albert R."/>
            <person name="Binder M."/>
            <person name="Bloem J."/>
            <person name="Labutti K."/>
            <person name="Salamov A."/>
            <person name="Andreopoulos B."/>
            <person name="Baker S."/>
            <person name="Barry K."/>
            <person name="Bills G."/>
            <person name="Bluhm B."/>
            <person name="Cannon C."/>
            <person name="Castanera R."/>
            <person name="Culley D."/>
            <person name="Daum C."/>
            <person name="Ezra D."/>
            <person name="Gonzalez J."/>
            <person name="Henrissat B."/>
            <person name="Kuo A."/>
            <person name="Liang C."/>
            <person name="Lipzen A."/>
            <person name="Lutzoni F."/>
            <person name="Magnuson J."/>
            <person name="Mondo S."/>
            <person name="Nolan M."/>
            <person name="Ohm R."/>
            <person name="Pangilinan J."/>
            <person name="Park H.-J."/>
            <person name="Ramirez L."/>
            <person name="Alfaro M."/>
            <person name="Sun H."/>
            <person name="Tritt A."/>
            <person name="Yoshinaga Y."/>
            <person name="Zwiers L.-H."/>
            <person name="Turgeon B."/>
            <person name="Goodwin S."/>
            <person name="Spatafora J."/>
            <person name="Crous P."/>
            <person name="Grigoriev I."/>
        </authorList>
    </citation>
    <scope>NUCLEOTIDE SEQUENCE</scope>
    <source>
        <strain evidence="1">CBS 122367</strain>
    </source>
</reference>
<dbReference type="AlphaFoldDB" id="A0A6G1J6M9"/>
<dbReference type="Proteomes" id="UP000799291">
    <property type="component" value="Unassembled WGS sequence"/>
</dbReference>
<keyword evidence="2" id="KW-1185">Reference proteome</keyword>
<evidence type="ECO:0000313" key="1">
    <source>
        <dbReference type="EMBL" id="KAF2686172.1"/>
    </source>
</evidence>
<dbReference type="EMBL" id="MU005577">
    <property type="protein sequence ID" value="KAF2686172.1"/>
    <property type="molecule type" value="Genomic_DNA"/>
</dbReference>
<accession>A0A6G1J6M9</accession>
<protein>
    <submittedName>
        <fullName evidence="1">Uncharacterized protein</fullName>
    </submittedName>
</protein>